<sequence length="364" mass="41669">VYDVGNLHLFSLKLFGDLYLSRNRTTGQLYISWKSFASFVGRLVCLVVLIVWGHVVQQQLSGSDATYLHQAVGLLINFSGMFAVTISISNAMVGKQIWGILEQMDKFDKWMRVLNAPVDHRTEKRVVLQWSLMLFVGVVFFTSAFTIVVSSLFANPILKIVIAAEMAIFVVLIVSMPTSFFMNEFTTVNQYRRCTDSRLFGCVLEAFEALYEAMQLTHKAYAVQLFSMTVSNIPTPTLALFAMYRSLVTSNYDMQYLIITMSVSSVMYLLTYLMLILLSTNIKREVNRLIQSYHHFTNLHNVEFERLVKDSTNHISSRRITLHLGPMELNWKLAFSMLGIIVSYLIILIQFDRSSDFNLINTQT</sequence>
<dbReference type="Pfam" id="PF08395">
    <property type="entry name" value="7tm_7"/>
    <property type="match status" value="1"/>
</dbReference>
<accession>A0A182NR10</accession>
<keyword evidence="10" id="KW-1185">Reference proteome</keyword>
<dbReference type="STRING" id="7168.A0A182NR10"/>
<comment type="similarity">
    <text evidence="8">Belongs to the insect chemoreceptor superfamily. Gustatory receptor (GR) family.</text>
</comment>
<keyword evidence="2 8" id="KW-1003">Cell membrane</keyword>
<keyword evidence="5 8" id="KW-0472">Membrane</keyword>
<evidence type="ECO:0000256" key="4">
    <source>
        <dbReference type="ARBA" id="ARBA00022989"/>
    </source>
</evidence>
<keyword evidence="3 8" id="KW-0812">Transmembrane</keyword>
<comment type="subcellular location">
    <subcellularLocation>
        <location evidence="1 8">Cell membrane</location>
        <topology evidence="1 8">Multi-pass membrane protein</topology>
    </subcellularLocation>
</comment>
<keyword evidence="7 8" id="KW-0807">Transducer</keyword>
<keyword evidence="4 8" id="KW-1133">Transmembrane helix</keyword>
<protein>
    <recommendedName>
        <fullName evidence="8">Gustatory receptor</fullName>
    </recommendedName>
</protein>
<comment type="function">
    <text evidence="8">Gustatory receptor which mediates acceptance or avoidance behavior, depending on its substrates.</text>
</comment>
<dbReference type="GO" id="GO:0050909">
    <property type="term" value="P:sensory perception of taste"/>
    <property type="evidence" value="ECO:0007669"/>
    <property type="project" value="InterPro"/>
</dbReference>
<feature type="transmembrane region" description="Helical" evidence="8">
    <location>
        <begin position="256"/>
        <end position="278"/>
    </location>
</feature>
<evidence type="ECO:0000256" key="3">
    <source>
        <dbReference type="ARBA" id="ARBA00022692"/>
    </source>
</evidence>
<reference evidence="9" key="2">
    <citation type="submission" date="2020-05" db="UniProtKB">
        <authorList>
            <consortium name="EnsemblMetazoa"/>
        </authorList>
    </citation>
    <scope>IDENTIFICATION</scope>
    <source>
        <strain evidence="9">WRAIR2</strain>
    </source>
</reference>
<feature type="transmembrane region" description="Helical" evidence="8">
    <location>
        <begin position="160"/>
        <end position="182"/>
    </location>
</feature>
<proteinExistence type="inferred from homology"/>
<dbReference type="VEuPathDB" id="VectorBase:ADIR010095"/>
<dbReference type="InterPro" id="IPR013604">
    <property type="entry name" value="7TM_chemorcpt"/>
</dbReference>
<evidence type="ECO:0000256" key="7">
    <source>
        <dbReference type="ARBA" id="ARBA00023224"/>
    </source>
</evidence>
<evidence type="ECO:0000313" key="10">
    <source>
        <dbReference type="Proteomes" id="UP000075884"/>
    </source>
</evidence>
<dbReference type="PANTHER" id="PTHR21143:SF129">
    <property type="entry name" value="GUSTATORY RECEPTOR"/>
    <property type="match status" value="1"/>
</dbReference>
<feature type="transmembrane region" description="Helical" evidence="8">
    <location>
        <begin position="67"/>
        <end position="88"/>
    </location>
</feature>
<feature type="transmembrane region" description="Helical" evidence="8">
    <location>
        <begin position="221"/>
        <end position="244"/>
    </location>
</feature>
<dbReference type="GO" id="GO:0007165">
    <property type="term" value="P:signal transduction"/>
    <property type="evidence" value="ECO:0007669"/>
    <property type="project" value="UniProtKB-KW"/>
</dbReference>
<dbReference type="Proteomes" id="UP000075884">
    <property type="component" value="Unassembled WGS sequence"/>
</dbReference>
<dbReference type="GO" id="GO:0030424">
    <property type="term" value="C:axon"/>
    <property type="evidence" value="ECO:0007669"/>
    <property type="project" value="TreeGrafter"/>
</dbReference>
<name>A0A182NR10_9DIPT</name>
<feature type="transmembrane region" description="Helical" evidence="8">
    <location>
        <begin position="130"/>
        <end position="154"/>
    </location>
</feature>
<evidence type="ECO:0000256" key="1">
    <source>
        <dbReference type="ARBA" id="ARBA00004651"/>
    </source>
</evidence>
<feature type="transmembrane region" description="Helical" evidence="8">
    <location>
        <begin position="329"/>
        <end position="351"/>
    </location>
</feature>
<evidence type="ECO:0000313" key="9">
    <source>
        <dbReference type="EnsemblMetazoa" id="ADIR010095-PA"/>
    </source>
</evidence>
<evidence type="ECO:0000256" key="8">
    <source>
        <dbReference type="RuleBase" id="RU363108"/>
    </source>
</evidence>
<dbReference type="EnsemblMetazoa" id="ADIR010095-RA">
    <property type="protein sequence ID" value="ADIR010095-PA"/>
    <property type="gene ID" value="ADIR010095"/>
</dbReference>
<evidence type="ECO:0000256" key="2">
    <source>
        <dbReference type="ARBA" id="ARBA00022475"/>
    </source>
</evidence>
<evidence type="ECO:0000256" key="5">
    <source>
        <dbReference type="ARBA" id="ARBA00023136"/>
    </source>
</evidence>
<keyword evidence="6 8" id="KW-0675">Receptor</keyword>
<dbReference type="GO" id="GO:0030425">
    <property type="term" value="C:dendrite"/>
    <property type="evidence" value="ECO:0007669"/>
    <property type="project" value="TreeGrafter"/>
</dbReference>
<evidence type="ECO:0000256" key="6">
    <source>
        <dbReference type="ARBA" id="ARBA00023170"/>
    </source>
</evidence>
<dbReference type="PANTHER" id="PTHR21143">
    <property type="entry name" value="INVERTEBRATE GUSTATORY RECEPTOR"/>
    <property type="match status" value="1"/>
</dbReference>
<dbReference type="GO" id="GO:0043025">
    <property type="term" value="C:neuronal cell body"/>
    <property type="evidence" value="ECO:0007669"/>
    <property type="project" value="TreeGrafter"/>
</dbReference>
<feature type="transmembrane region" description="Helical" evidence="8">
    <location>
        <begin position="36"/>
        <end position="55"/>
    </location>
</feature>
<organism evidence="9 10">
    <name type="scientific">Anopheles dirus</name>
    <dbReference type="NCBI Taxonomy" id="7168"/>
    <lineage>
        <taxon>Eukaryota</taxon>
        <taxon>Metazoa</taxon>
        <taxon>Ecdysozoa</taxon>
        <taxon>Arthropoda</taxon>
        <taxon>Hexapoda</taxon>
        <taxon>Insecta</taxon>
        <taxon>Pterygota</taxon>
        <taxon>Neoptera</taxon>
        <taxon>Endopterygota</taxon>
        <taxon>Diptera</taxon>
        <taxon>Nematocera</taxon>
        <taxon>Culicoidea</taxon>
        <taxon>Culicidae</taxon>
        <taxon>Anophelinae</taxon>
        <taxon>Anopheles</taxon>
    </lineage>
</organism>
<dbReference type="GO" id="GO:0005886">
    <property type="term" value="C:plasma membrane"/>
    <property type="evidence" value="ECO:0007669"/>
    <property type="project" value="UniProtKB-SubCell"/>
</dbReference>
<dbReference type="AlphaFoldDB" id="A0A182NR10"/>
<reference evidence="10" key="1">
    <citation type="submission" date="2013-03" db="EMBL/GenBank/DDBJ databases">
        <title>The Genome Sequence of Anopheles dirus WRAIR2.</title>
        <authorList>
            <consortium name="The Broad Institute Genomics Platform"/>
            <person name="Neafsey D.E."/>
            <person name="Walton C."/>
            <person name="Walker B."/>
            <person name="Young S.K."/>
            <person name="Zeng Q."/>
            <person name="Gargeya S."/>
            <person name="Fitzgerald M."/>
            <person name="Haas B."/>
            <person name="Abouelleil A."/>
            <person name="Allen A.W."/>
            <person name="Alvarado L."/>
            <person name="Arachchi H.M."/>
            <person name="Berlin A.M."/>
            <person name="Chapman S.B."/>
            <person name="Gainer-Dewar J."/>
            <person name="Goldberg J."/>
            <person name="Griggs A."/>
            <person name="Gujja S."/>
            <person name="Hansen M."/>
            <person name="Howarth C."/>
            <person name="Imamovic A."/>
            <person name="Ireland A."/>
            <person name="Larimer J."/>
            <person name="McCowan C."/>
            <person name="Murphy C."/>
            <person name="Pearson M."/>
            <person name="Poon T.W."/>
            <person name="Priest M."/>
            <person name="Roberts A."/>
            <person name="Saif S."/>
            <person name="Shea T."/>
            <person name="Sisk P."/>
            <person name="Sykes S."/>
            <person name="Wortman J."/>
            <person name="Nusbaum C."/>
            <person name="Birren B."/>
        </authorList>
    </citation>
    <scope>NUCLEOTIDE SEQUENCE [LARGE SCALE GENOMIC DNA]</scope>
    <source>
        <strain evidence="10">WRAIR2</strain>
    </source>
</reference>